<protein>
    <submittedName>
        <fullName evidence="6">Cilia- and flagella-associated protein 73 isoform X1</fullName>
    </submittedName>
</protein>
<gene>
    <name evidence="6" type="primary">CFAP73</name>
</gene>
<evidence type="ECO:0000313" key="5">
    <source>
        <dbReference type="Proteomes" id="UP000000715"/>
    </source>
</evidence>
<dbReference type="InterPro" id="IPR025252">
    <property type="entry name" value="DUF4200"/>
</dbReference>
<feature type="domain" description="DUF4200" evidence="4">
    <location>
        <begin position="105"/>
        <end position="222"/>
    </location>
</feature>
<proteinExistence type="predicted"/>
<reference evidence="6" key="1">
    <citation type="submission" date="2025-08" db="UniProtKB">
        <authorList>
            <consortium name="RefSeq"/>
        </authorList>
    </citation>
    <scope>IDENTIFICATION</scope>
    <source>
        <tissue evidence="6">Brain</tissue>
    </source>
</reference>
<sequence>MDAPSLRQATECCVVGCPSNWGLLGGCLLGVQELAATLPSTRNPQGLLSQRKTPALWKGSPGTTAGRMDVPWEDYFRLALQEKVPDPSRKIPEHNVDHIPPVLRLLEKRQELMDADRDLQTQKEVFQALTAAQKQRREQLEQKERELKGSFVHFDKFLQDTEARRSRALHRAAEERLQASRQEAEAQRLRVQLEELQRERARLQRRVERLEPCARLLGQVLEQLPEFQDVPELVARFDGLADMQTALRLTERQRQAQLEEDRARLQRLRDARQDELLGQSQRRAQLLERLEAARERTLSWESKWIQIQNTAAEKTLVLGRSRMAALNLFQLVCQHKAQPPALAIEDTEGQLEQVKLFILDLSAMLASLRQAEPTAASQP</sequence>
<dbReference type="RefSeq" id="XP_012912020.1">
    <property type="nucleotide sequence ID" value="XM_013056566.2"/>
</dbReference>
<feature type="coiled-coil region" evidence="3">
    <location>
        <begin position="126"/>
        <end position="213"/>
    </location>
</feature>
<keyword evidence="6" id="KW-0282">Flagellum</keyword>
<keyword evidence="5" id="KW-1185">Reference proteome</keyword>
<feature type="coiled-coil region" evidence="3">
    <location>
        <begin position="240"/>
        <end position="296"/>
    </location>
</feature>
<dbReference type="Proteomes" id="UP000000715">
    <property type="component" value="Unplaced"/>
</dbReference>
<evidence type="ECO:0000256" key="1">
    <source>
        <dbReference type="ARBA" id="ARBA00023054"/>
    </source>
</evidence>
<dbReference type="CTD" id="387885"/>
<dbReference type="OrthoDB" id="10264298at2759"/>
<dbReference type="AlphaFoldDB" id="A0A8U0NTH3"/>
<dbReference type="PANTHER" id="PTHR21683">
    <property type="entry name" value="COILED-COIL DOMAIN-CONTAINING PROTEIN 42 LIKE-2-LIKE-RELATED"/>
    <property type="match status" value="1"/>
</dbReference>
<evidence type="ECO:0000313" key="6">
    <source>
        <dbReference type="RefSeq" id="XP_012912020.1"/>
    </source>
</evidence>
<dbReference type="Pfam" id="PF13863">
    <property type="entry name" value="DUF4200"/>
    <property type="match status" value="1"/>
</dbReference>
<keyword evidence="2" id="KW-0969">Cilium</keyword>
<evidence type="ECO:0000256" key="3">
    <source>
        <dbReference type="SAM" id="Coils"/>
    </source>
</evidence>
<dbReference type="PANTHER" id="PTHR21683:SF9">
    <property type="entry name" value="CILIA- AND FLAGELLA-ASSOCIATED PROTEIN 73"/>
    <property type="match status" value="1"/>
</dbReference>
<keyword evidence="1 3" id="KW-0175">Coiled coil</keyword>
<dbReference type="InterPro" id="IPR051147">
    <property type="entry name" value="CFAP_domain-containing"/>
</dbReference>
<dbReference type="GO" id="GO:0005856">
    <property type="term" value="C:cytoskeleton"/>
    <property type="evidence" value="ECO:0007669"/>
    <property type="project" value="UniProtKB-ARBA"/>
</dbReference>
<evidence type="ECO:0000256" key="2">
    <source>
        <dbReference type="ARBA" id="ARBA00023069"/>
    </source>
</evidence>
<accession>A0A8U0NTH3</accession>
<organism evidence="5 6">
    <name type="scientific">Mustela putorius furo</name>
    <name type="common">European domestic ferret</name>
    <name type="synonym">Mustela furo</name>
    <dbReference type="NCBI Taxonomy" id="9669"/>
    <lineage>
        <taxon>Eukaryota</taxon>
        <taxon>Metazoa</taxon>
        <taxon>Chordata</taxon>
        <taxon>Craniata</taxon>
        <taxon>Vertebrata</taxon>
        <taxon>Euteleostomi</taxon>
        <taxon>Mammalia</taxon>
        <taxon>Eutheria</taxon>
        <taxon>Laurasiatheria</taxon>
        <taxon>Carnivora</taxon>
        <taxon>Caniformia</taxon>
        <taxon>Musteloidea</taxon>
        <taxon>Mustelidae</taxon>
        <taxon>Mustelinae</taxon>
        <taxon>Mustela</taxon>
    </lineage>
</organism>
<evidence type="ECO:0000259" key="4">
    <source>
        <dbReference type="Pfam" id="PF13863"/>
    </source>
</evidence>
<dbReference type="PROSITE" id="PS51257">
    <property type="entry name" value="PROKAR_LIPOPROTEIN"/>
    <property type="match status" value="1"/>
</dbReference>
<dbReference type="GeneID" id="101681705"/>
<name>A0A8U0NTH3_MUSPF</name>
<keyword evidence="2" id="KW-0966">Cell projection</keyword>